<dbReference type="PROSITE" id="PS50113">
    <property type="entry name" value="PAC"/>
    <property type="match status" value="1"/>
</dbReference>
<dbReference type="CDD" id="cd01949">
    <property type="entry name" value="GGDEF"/>
    <property type="match status" value="1"/>
</dbReference>
<feature type="domain" description="PAC" evidence="7">
    <location>
        <begin position="407"/>
        <end position="459"/>
    </location>
</feature>
<dbReference type="InterPro" id="IPR029787">
    <property type="entry name" value="Nucleotide_cyclase"/>
</dbReference>
<gene>
    <name evidence="9" type="primary">gmr_4</name>
    <name evidence="9" type="ORF">NCTC12112_01148</name>
</gene>
<keyword evidence="9" id="KW-0378">Hydrolase</keyword>
<dbReference type="SMART" id="SM00267">
    <property type="entry name" value="GGDEF"/>
    <property type="match status" value="1"/>
</dbReference>
<dbReference type="GO" id="GO:0005886">
    <property type="term" value="C:plasma membrane"/>
    <property type="evidence" value="ECO:0007669"/>
    <property type="project" value="UniProtKB-SubCell"/>
</dbReference>
<dbReference type="Gene3D" id="3.30.70.270">
    <property type="match status" value="1"/>
</dbReference>
<evidence type="ECO:0000313" key="9">
    <source>
        <dbReference type="EMBL" id="SQJ01238.1"/>
    </source>
</evidence>
<evidence type="ECO:0000256" key="5">
    <source>
        <dbReference type="ARBA" id="ARBA00023136"/>
    </source>
</evidence>
<dbReference type="Pfam" id="PF00990">
    <property type="entry name" value="GGDEF"/>
    <property type="match status" value="1"/>
</dbReference>
<evidence type="ECO:0000256" key="1">
    <source>
        <dbReference type="ARBA" id="ARBA00004651"/>
    </source>
</evidence>
<keyword evidence="4 6" id="KW-1133">Transmembrane helix</keyword>
<dbReference type="GO" id="GO:0071111">
    <property type="term" value="F:cyclic-guanylate-specific phosphodiesterase activity"/>
    <property type="evidence" value="ECO:0007669"/>
    <property type="project" value="UniProtKB-EC"/>
</dbReference>
<dbReference type="RefSeq" id="WP_005978054.1">
    <property type="nucleotide sequence ID" value="NZ_CABKNW010000002.1"/>
</dbReference>
<dbReference type="GeneID" id="78455720"/>
<dbReference type="PANTHER" id="PTHR44757">
    <property type="entry name" value="DIGUANYLATE CYCLASE DGCP"/>
    <property type="match status" value="1"/>
</dbReference>
<dbReference type="NCBIfam" id="TIGR00254">
    <property type="entry name" value="GGDEF"/>
    <property type="match status" value="1"/>
</dbReference>
<dbReference type="KEGG" id="ful:C4N20_12920"/>
<dbReference type="InterPro" id="IPR000014">
    <property type="entry name" value="PAS"/>
</dbReference>
<dbReference type="InterPro" id="IPR033479">
    <property type="entry name" value="dCache_1"/>
</dbReference>
<dbReference type="Pfam" id="PF02743">
    <property type="entry name" value="dCache_1"/>
    <property type="match status" value="1"/>
</dbReference>
<dbReference type="Pfam" id="PF13426">
    <property type="entry name" value="PAS_9"/>
    <property type="match status" value="1"/>
</dbReference>
<keyword evidence="2" id="KW-1003">Cell membrane</keyword>
<dbReference type="SUPFAM" id="SSF55073">
    <property type="entry name" value="Nucleotide cyclase"/>
    <property type="match status" value="1"/>
</dbReference>
<dbReference type="InterPro" id="IPR043128">
    <property type="entry name" value="Rev_trsase/Diguanyl_cyclase"/>
</dbReference>
<organism evidence="9 10">
    <name type="scientific">Fusobacterium ulcerans</name>
    <dbReference type="NCBI Taxonomy" id="861"/>
    <lineage>
        <taxon>Bacteria</taxon>
        <taxon>Fusobacteriati</taxon>
        <taxon>Fusobacteriota</taxon>
        <taxon>Fusobacteriia</taxon>
        <taxon>Fusobacteriales</taxon>
        <taxon>Fusobacteriaceae</taxon>
        <taxon>Fusobacterium</taxon>
    </lineage>
</organism>
<dbReference type="Gene3D" id="3.30.450.20">
    <property type="entry name" value="PAS domain"/>
    <property type="match status" value="3"/>
</dbReference>
<feature type="domain" description="GGDEF" evidence="8">
    <location>
        <begin position="617"/>
        <end position="749"/>
    </location>
</feature>
<dbReference type="InterPro" id="IPR000160">
    <property type="entry name" value="GGDEF_dom"/>
</dbReference>
<dbReference type="SMART" id="SM00086">
    <property type="entry name" value="PAC"/>
    <property type="match status" value="2"/>
</dbReference>
<accession>A0AAX2J8X9</accession>
<protein>
    <submittedName>
        <fullName evidence="9">Cyclic di-GMP phosphodiesterase Gmr</fullName>
        <ecNumber evidence="9">3.1.4.52</ecNumber>
    </submittedName>
</protein>
<dbReference type="PROSITE" id="PS50887">
    <property type="entry name" value="GGDEF"/>
    <property type="match status" value="1"/>
</dbReference>
<dbReference type="SUPFAM" id="SSF55785">
    <property type="entry name" value="PYP-like sensor domain (PAS domain)"/>
    <property type="match status" value="1"/>
</dbReference>
<evidence type="ECO:0000259" key="8">
    <source>
        <dbReference type="PROSITE" id="PS50887"/>
    </source>
</evidence>
<proteinExistence type="predicted"/>
<evidence type="ECO:0000256" key="2">
    <source>
        <dbReference type="ARBA" id="ARBA00022475"/>
    </source>
</evidence>
<dbReference type="EMBL" id="LS483487">
    <property type="protein sequence ID" value="SQJ01238.1"/>
    <property type="molecule type" value="Genomic_DNA"/>
</dbReference>
<dbReference type="InterPro" id="IPR052155">
    <property type="entry name" value="Biofilm_reg_signaling"/>
</dbReference>
<keyword evidence="5 6" id="KW-0472">Membrane</keyword>
<evidence type="ECO:0000256" key="6">
    <source>
        <dbReference type="SAM" id="Phobius"/>
    </source>
</evidence>
<dbReference type="Proteomes" id="UP000249008">
    <property type="component" value="Chromosome 1"/>
</dbReference>
<feature type="transmembrane region" description="Helical" evidence="6">
    <location>
        <begin position="294"/>
        <end position="312"/>
    </location>
</feature>
<dbReference type="InterPro" id="IPR000700">
    <property type="entry name" value="PAS-assoc_C"/>
</dbReference>
<keyword evidence="3 6" id="KW-0812">Transmembrane</keyword>
<reference evidence="9 10" key="1">
    <citation type="submission" date="2018-06" db="EMBL/GenBank/DDBJ databases">
        <authorList>
            <consortium name="Pathogen Informatics"/>
            <person name="Doyle S."/>
        </authorList>
    </citation>
    <scope>NUCLEOTIDE SEQUENCE [LARGE SCALE GENOMIC DNA]</scope>
    <source>
        <strain evidence="9 10">NCTC12112</strain>
    </source>
</reference>
<dbReference type="EC" id="3.1.4.52" evidence="9"/>
<evidence type="ECO:0000256" key="4">
    <source>
        <dbReference type="ARBA" id="ARBA00022989"/>
    </source>
</evidence>
<evidence type="ECO:0000259" key="7">
    <source>
        <dbReference type="PROSITE" id="PS50113"/>
    </source>
</evidence>
<dbReference type="InterPro" id="IPR035965">
    <property type="entry name" value="PAS-like_dom_sf"/>
</dbReference>
<dbReference type="PANTHER" id="PTHR44757:SF2">
    <property type="entry name" value="BIOFILM ARCHITECTURE MAINTENANCE PROTEIN MBAA"/>
    <property type="match status" value="1"/>
</dbReference>
<evidence type="ECO:0000256" key="3">
    <source>
        <dbReference type="ARBA" id="ARBA00022692"/>
    </source>
</evidence>
<evidence type="ECO:0000313" key="10">
    <source>
        <dbReference type="Proteomes" id="UP000249008"/>
    </source>
</evidence>
<comment type="subcellular location">
    <subcellularLocation>
        <location evidence="1">Cell membrane</location>
        <topology evidence="1">Multi-pass membrane protein</topology>
    </subcellularLocation>
</comment>
<dbReference type="AlphaFoldDB" id="A0AAX2J8X9"/>
<sequence>MGIFNKLNKYFMLTASLFLIFIFSAFSIANFFKSFYANEMELYKDKLEYRAMLQSTIVKNHLKNNMMVLESAANIFTYNENMDTKDILDLAIKLKNLTQFDRVFIADKDGKAYFSSGDIHNVAHTKYFASSINGIHEITEITDSLFEKGTQIFLEAVPIIRHNKTIGIVCGVYKLSTFSFLLHESMQAKNGYILLTSSSQEFILKSSNIDKTISENNIWEFFSNATFNKNNIREKIENDILNLKNGFMEYTHNGSREFAYYSPLGINNWYIISVISVDAMQNRLNFIQSLMTKFSIKMFIIFILGMISIIYFNKKAKDELIQSNERLKLDEEIFRVAMDRTSNVAFEYNQNTKTLTFKNSVPKRHQLNQVIENVPESLVENNFVCEESVGEFLKIYERIFNKNVKNSSGVIRVQISNNSYLWERLTLTNIFDENKNIIRTVGVIENVTEEKENEVSLFLEKQYCEALQTDNIYTYEINLSKNTINLLNKSSKKKNYDKLFEYFIKHKIHSEDIQNVRESFSRKNMLLSYFNGVNEFKADYRIKDNKGKYIWTECCIRVIKKISTDEIKGILLIKDISNIKELKEMSEKDPLTSLYNRRAIKKHIDNFLENSKEDKGSSHAFIILDLDNFKTLNDTLGHVMGDIALQELSLKLIERFKEQSIIGRLGGDEFIVFLKNISSREELSKTLKKVLNDFTITYSHSDLSVAISVSIGVAVFPQDGTTFQELYKKSDIALYNIKNTSKNSFAFYE</sequence>
<feature type="transmembrane region" description="Helical" evidence="6">
    <location>
        <begin position="12"/>
        <end position="32"/>
    </location>
</feature>
<dbReference type="InterPro" id="IPR001610">
    <property type="entry name" value="PAC"/>
</dbReference>
<name>A0AAX2J8X9_9FUSO</name>